<keyword evidence="3 12" id="KW-0444">Lipid biosynthesis</keyword>
<keyword evidence="11 12" id="KW-1208">Phospholipid metabolism</keyword>
<feature type="domain" description="PLD phosphodiesterase" evidence="14">
    <location>
        <begin position="217"/>
        <end position="244"/>
    </location>
</feature>
<proteinExistence type="inferred from homology"/>
<feature type="active site" evidence="12">
    <location>
        <position position="224"/>
    </location>
</feature>
<evidence type="ECO:0000256" key="3">
    <source>
        <dbReference type="ARBA" id="ARBA00022516"/>
    </source>
</evidence>
<keyword evidence="2 12" id="KW-1003">Cell membrane</keyword>
<feature type="domain" description="PLD phosphodiesterase" evidence="14">
    <location>
        <begin position="394"/>
        <end position="421"/>
    </location>
</feature>
<gene>
    <name evidence="15" type="primary">cls</name>
    <name evidence="15" type="ORF">F0161_08305</name>
</gene>
<evidence type="ECO:0000256" key="13">
    <source>
        <dbReference type="NCBIfam" id="TIGR04265"/>
    </source>
</evidence>
<dbReference type="GO" id="GO:0005886">
    <property type="term" value="C:plasma membrane"/>
    <property type="evidence" value="ECO:0007669"/>
    <property type="project" value="UniProtKB-SubCell"/>
</dbReference>
<dbReference type="Pfam" id="PF13091">
    <property type="entry name" value="PLDc_2"/>
    <property type="match status" value="2"/>
</dbReference>
<feature type="transmembrane region" description="Helical" evidence="12">
    <location>
        <begin position="6"/>
        <end position="24"/>
    </location>
</feature>
<dbReference type="AlphaFoldDB" id="A0A5P1X2U9"/>
<evidence type="ECO:0000256" key="1">
    <source>
        <dbReference type="ARBA" id="ARBA00004651"/>
    </source>
</evidence>
<evidence type="ECO:0000259" key="14">
    <source>
        <dbReference type="PROSITE" id="PS50035"/>
    </source>
</evidence>
<dbReference type="InterPro" id="IPR030874">
    <property type="entry name" value="Cardiolipin_synth_Firmi"/>
</dbReference>
<dbReference type="SMART" id="SM00155">
    <property type="entry name" value="PLDc"/>
    <property type="match status" value="2"/>
</dbReference>
<dbReference type="Proteomes" id="UP000325295">
    <property type="component" value="Chromosome"/>
</dbReference>
<dbReference type="GO" id="GO:0008808">
    <property type="term" value="F:cardiolipin synthase activity"/>
    <property type="evidence" value="ECO:0007669"/>
    <property type="project" value="UniProtKB-UniRule"/>
</dbReference>
<feature type="transmembrane region" description="Helical" evidence="12">
    <location>
        <begin position="36"/>
        <end position="54"/>
    </location>
</feature>
<dbReference type="RefSeq" id="WP_150204287.1">
    <property type="nucleotide sequence ID" value="NZ_CP043939.1"/>
</dbReference>
<comment type="catalytic activity">
    <reaction evidence="12">
        <text>2 a 1,2-diacyl-sn-glycero-3-phospho-(1'-sn-glycerol) = a cardiolipin + glycerol</text>
        <dbReference type="Rhea" id="RHEA:31451"/>
        <dbReference type="ChEBI" id="CHEBI:17754"/>
        <dbReference type="ChEBI" id="CHEBI:62237"/>
        <dbReference type="ChEBI" id="CHEBI:64716"/>
    </reaction>
</comment>
<dbReference type="CDD" id="cd09110">
    <property type="entry name" value="PLDc_CLS_1"/>
    <property type="match status" value="1"/>
</dbReference>
<dbReference type="PANTHER" id="PTHR21248:SF22">
    <property type="entry name" value="PHOSPHOLIPASE D"/>
    <property type="match status" value="1"/>
</dbReference>
<comment type="subcellular location">
    <subcellularLocation>
        <location evidence="1 12">Cell membrane</location>
        <topology evidence="1 12">Multi-pass membrane protein</topology>
    </subcellularLocation>
</comment>
<evidence type="ECO:0000256" key="8">
    <source>
        <dbReference type="ARBA" id="ARBA00023098"/>
    </source>
</evidence>
<organism evidence="15 16">
    <name type="scientific">Paucilactobacillus nenjiangensis</name>
    <dbReference type="NCBI Taxonomy" id="1296540"/>
    <lineage>
        <taxon>Bacteria</taxon>
        <taxon>Bacillati</taxon>
        <taxon>Bacillota</taxon>
        <taxon>Bacilli</taxon>
        <taxon>Lactobacillales</taxon>
        <taxon>Lactobacillaceae</taxon>
        <taxon>Paucilactobacillus</taxon>
    </lineage>
</organism>
<feature type="active site" evidence="12">
    <location>
        <position position="406"/>
    </location>
</feature>
<feature type="active site" evidence="12">
    <location>
        <position position="229"/>
    </location>
</feature>
<feature type="active site" evidence="12">
    <location>
        <position position="401"/>
    </location>
</feature>
<evidence type="ECO:0000256" key="10">
    <source>
        <dbReference type="ARBA" id="ARBA00023209"/>
    </source>
</evidence>
<evidence type="ECO:0000313" key="15">
    <source>
        <dbReference type="EMBL" id="QER67843.1"/>
    </source>
</evidence>
<dbReference type="InterPro" id="IPR022924">
    <property type="entry name" value="Cardiolipin_synthase"/>
</dbReference>
<evidence type="ECO:0000256" key="5">
    <source>
        <dbReference type="ARBA" id="ARBA00022692"/>
    </source>
</evidence>
<dbReference type="SUPFAM" id="SSF56024">
    <property type="entry name" value="Phospholipase D/nuclease"/>
    <property type="match status" value="2"/>
</dbReference>
<dbReference type="EC" id="2.7.8.-" evidence="12 13"/>
<dbReference type="EMBL" id="CP043939">
    <property type="protein sequence ID" value="QER67843.1"/>
    <property type="molecule type" value="Genomic_DNA"/>
</dbReference>
<dbReference type="PANTHER" id="PTHR21248">
    <property type="entry name" value="CARDIOLIPIN SYNTHASE"/>
    <property type="match status" value="1"/>
</dbReference>
<dbReference type="Gene3D" id="3.30.870.10">
    <property type="entry name" value="Endonuclease Chain A"/>
    <property type="match status" value="2"/>
</dbReference>
<keyword evidence="4 12" id="KW-0808">Transferase</keyword>
<keyword evidence="9 12" id="KW-0472">Membrane</keyword>
<comment type="function">
    <text evidence="12">Catalyzes the reversible phosphatidyl group transfer from one phosphatidylglycerol molecule to another to form cardiolipin (CL) (diphosphatidylglycerol) and glycerol.</text>
</comment>
<feature type="active site" evidence="12">
    <location>
        <position position="399"/>
    </location>
</feature>
<evidence type="ECO:0000256" key="6">
    <source>
        <dbReference type="ARBA" id="ARBA00022737"/>
    </source>
</evidence>
<dbReference type="InterPro" id="IPR001736">
    <property type="entry name" value="PLipase_D/transphosphatidylase"/>
</dbReference>
<keyword evidence="7 12" id="KW-1133">Transmembrane helix</keyword>
<dbReference type="CDD" id="cd09112">
    <property type="entry name" value="PLDc_CLS_2"/>
    <property type="match status" value="1"/>
</dbReference>
<dbReference type="Pfam" id="PF13396">
    <property type="entry name" value="PLDc_N"/>
    <property type="match status" value="1"/>
</dbReference>
<dbReference type="KEGG" id="lnn:F0161_08305"/>
<dbReference type="NCBIfam" id="TIGR04265">
    <property type="entry name" value="bac_cardiolipin"/>
    <property type="match status" value="1"/>
</dbReference>
<evidence type="ECO:0000256" key="9">
    <source>
        <dbReference type="ARBA" id="ARBA00023136"/>
    </source>
</evidence>
<protein>
    <recommendedName>
        <fullName evidence="12 13">Cardiolipin synthase</fullName>
        <shortName evidence="12">CL synthase</shortName>
        <ecNumber evidence="12 13">2.7.8.-</ecNumber>
    </recommendedName>
</protein>
<keyword evidence="5 12" id="KW-0812">Transmembrane</keyword>
<keyword evidence="16" id="KW-1185">Reference proteome</keyword>
<keyword evidence="6" id="KW-0677">Repeat</keyword>
<dbReference type="InterPro" id="IPR025202">
    <property type="entry name" value="PLD-like_dom"/>
</dbReference>
<name>A0A5P1X2U9_9LACO</name>
<evidence type="ECO:0000256" key="11">
    <source>
        <dbReference type="ARBA" id="ARBA00023264"/>
    </source>
</evidence>
<evidence type="ECO:0000256" key="4">
    <source>
        <dbReference type="ARBA" id="ARBA00022679"/>
    </source>
</evidence>
<feature type="active site" evidence="12">
    <location>
        <position position="222"/>
    </location>
</feature>
<dbReference type="OrthoDB" id="9762009at2"/>
<comment type="similarity">
    <text evidence="12">Belongs to the phospholipase D family. Cardiolipin synthase subfamily.</text>
</comment>
<keyword evidence="8 12" id="KW-0443">Lipid metabolism</keyword>
<evidence type="ECO:0000256" key="12">
    <source>
        <dbReference type="HAMAP-Rule" id="MF_01916"/>
    </source>
</evidence>
<dbReference type="GO" id="GO:0032049">
    <property type="term" value="P:cardiolipin biosynthetic process"/>
    <property type="evidence" value="ECO:0007669"/>
    <property type="project" value="UniProtKB-UniRule"/>
</dbReference>
<sequence length="481" mass="55317">MTDFWIIVDSVAIVNTLVAFIIVFRSKRDISTTWAWLLVLLLLPEVGLLLYLFAGRSLSHRKVFNLQAQEPLGIEQIVANQKLQIDEKELLPANKITSSARELVRLFLETDNAILTKKNAVRIYADGNKLFDSIFDDIRQAKHHINIEFFTWYDDRIGNEFVKILEKKQRHGVQVRVIYDTFGSHGSKHKLFKHLVELGGEVEPFLTSNIFPVTFRLNFRMHRKLVIIDGETGYIGGFNVGDQYLNRKEKFGFWRDTHLRVVGDAVLSMQSRFFLDWNATAKHKIDFDLKYFPATKSVGQTSMQIVSSGPDDDREKIKQGYVKMISIAKESVYIESPYFVPDSSVLEALSIAATAGVDVRLIIPNAPDHPFVYRATEYYSKELLLSGGKIYTYQKGFMHSKMVVIDGKIVSIGSANFDFRSFKLSFEANAFLYDREFASATELIFLHDQDNSKFLTLEYFENQSRWKKIRQSLSRLLAPIL</sequence>
<reference evidence="15 16" key="1">
    <citation type="submission" date="2019-09" db="EMBL/GenBank/DDBJ databases">
        <title>Complete Genome Sequence of Lactobacillus nenjiangensis SH-Y15, isolated from sauerkraut.</title>
        <authorList>
            <person name="Yang H."/>
        </authorList>
    </citation>
    <scope>NUCLEOTIDE SEQUENCE [LARGE SCALE GENOMIC DNA]</scope>
    <source>
        <strain evidence="15 16">SH-Y15</strain>
    </source>
</reference>
<dbReference type="HAMAP" id="MF_01916">
    <property type="entry name" value="Cardiolipin_synth_Cls"/>
    <property type="match status" value="1"/>
</dbReference>
<dbReference type="InterPro" id="IPR027379">
    <property type="entry name" value="CLS_N"/>
</dbReference>
<keyword evidence="10 12" id="KW-0594">Phospholipid biosynthesis</keyword>
<evidence type="ECO:0000256" key="2">
    <source>
        <dbReference type="ARBA" id="ARBA00022475"/>
    </source>
</evidence>
<dbReference type="PROSITE" id="PS50035">
    <property type="entry name" value="PLD"/>
    <property type="match status" value="2"/>
</dbReference>
<evidence type="ECO:0000256" key="7">
    <source>
        <dbReference type="ARBA" id="ARBA00022989"/>
    </source>
</evidence>
<evidence type="ECO:0000313" key="16">
    <source>
        <dbReference type="Proteomes" id="UP000325295"/>
    </source>
</evidence>
<accession>A0A5P1X2U9</accession>